<evidence type="ECO:0000313" key="2">
    <source>
        <dbReference type="EMBL" id="CAM77007.1"/>
    </source>
</evidence>
<organism evidence="2">
    <name type="scientific">Magnetospirillum gryphiswaldense</name>
    <dbReference type="NCBI Taxonomy" id="55518"/>
    <lineage>
        <taxon>Bacteria</taxon>
        <taxon>Pseudomonadati</taxon>
        <taxon>Pseudomonadota</taxon>
        <taxon>Alphaproteobacteria</taxon>
        <taxon>Rhodospirillales</taxon>
        <taxon>Rhodospirillaceae</taxon>
        <taxon>Magnetospirillum</taxon>
    </lineage>
</organism>
<reference evidence="2" key="1">
    <citation type="journal article" date="2007" name="J. Bacteriol.">
        <title>Comparative genome analysis of four magnetotactic bacteria reveals a complex set of group-specific genes implicated in magnetosome biomineralization and function.</title>
        <authorList>
            <person name="Richter M."/>
            <person name="Kube M."/>
            <person name="Bazylinski D.A."/>
            <person name="Lombardot T."/>
            <person name="Gloeckner F.O."/>
            <person name="Reinhardt R."/>
            <person name="Schueler D."/>
        </authorList>
    </citation>
    <scope>NUCLEOTIDE SEQUENCE</scope>
    <source>
        <strain evidence="2">MSR-1</strain>
    </source>
</reference>
<evidence type="ECO:0000256" key="1">
    <source>
        <dbReference type="SAM" id="MobiDB-lite"/>
    </source>
</evidence>
<protein>
    <submittedName>
        <fullName evidence="2">Uncharacterized protein</fullName>
    </submittedName>
</protein>
<proteinExistence type="predicted"/>
<name>A4U2A0_9PROT</name>
<accession>A4U2A0</accession>
<dbReference type="EMBL" id="CU459003">
    <property type="protein sequence ID" value="CAM77007.1"/>
    <property type="molecule type" value="Genomic_DNA"/>
</dbReference>
<gene>
    <name evidence="2" type="ORF">MGR_2590</name>
</gene>
<feature type="region of interest" description="Disordered" evidence="1">
    <location>
        <begin position="213"/>
        <end position="233"/>
    </location>
</feature>
<sequence>MVSGEIAGGGGNAVRQVNEALQGSVLAVLCQFLPELKKLPADRAYERTLDDIGLLDRCFQVFRAKRDKFQSILVDAAQRPVNDDCTQLACGRSLEQVVAMIVRTAAKRHFRRRHTPHRPQAQAAHQRLHQRLTKLFKTPPLSSSLHATPLRGRAEELYDALKAHLLHEWQVPLVPTYAEMSPNLARSLGEKLLELKDIAQLRKVVDDPEEAAKLFETPEQQQSARAPGPRRDERARLSDILAPGGGLKLEAFAKVLQNTDLRAQLRPRSADQPLSAPLRETGTMAAKLLVAELGLRLDQVATVLLVAHETIGPDSFARFFGPNADAAIVIRLTQRARQAGLTQASDLNECASFVRQLFKRADPT</sequence>
<dbReference type="AlphaFoldDB" id="A4U2A0"/>